<feature type="compositionally biased region" description="Basic and acidic residues" evidence="2">
    <location>
        <begin position="477"/>
        <end position="487"/>
    </location>
</feature>
<feature type="region of interest" description="Disordered" evidence="2">
    <location>
        <begin position="1060"/>
        <end position="1083"/>
    </location>
</feature>
<feature type="region of interest" description="Disordered" evidence="2">
    <location>
        <begin position="830"/>
        <end position="875"/>
    </location>
</feature>
<feature type="compositionally biased region" description="Basic and acidic residues" evidence="2">
    <location>
        <begin position="858"/>
        <end position="872"/>
    </location>
</feature>
<feature type="compositionally biased region" description="Basic residues" evidence="2">
    <location>
        <begin position="1"/>
        <end position="10"/>
    </location>
</feature>
<reference evidence="3" key="1">
    <citation type="submission" date="2016-06" db="EMBL/GenBank/DDBJ databases">
        <authorList>
            <person name="Cuomo C."/>
            <person name="Litvintseva A."/>
            <person name="Heitman J."/>
            <person name="Chen Y."/>
            <person name="Sun S."/>
            <person name="Springer D."/>
            <person name="Dromer F."/>
            <person name="Young S."/>
            <person name="Zeng Q."/>
            <person name="Chapman S."/>
            <person name="Gujja S."/>
            <person name="Saif S."/>
            <person name="Birren B."/>
        </authorList>
    </citation>
    <scope>NUCLEOTIDE SEQUENCE</scope>
    <source>
        <strain evidence="3">CBS 7841</strain>
    </source>
</reference>
<feature type="region of interest" description="Disordered" evidence="2">
    <location>
        <begin position="1112"/>
        <end position="1188"/>
    </location>
</feature>
<dbReference type="EMBL" id="CP143786">
    <property type="protein sequence ID" value="WVN88017.1"/>
    <property type="molecule type" value="Genomic_DNA"/>
</dbReference>
<name>A0AAJ8JTD9_9TREE</name>
<feature type="compositionally biased region" description="Basic and acidic residues" evidence="2">
    <location>
        <begin position="250"/>
        <end position="265"/>
    </location>
</feature>
<dbReference type="GeneID" id="91087427"/>
<feature type="region of interest" description="Disordered" evidence="2">
    <location>
        <begin position="38"/>
        <end position="75"/>
    </location>
</feature>
<feature type="compositionally biased region" description="Basic and acidic residues" evidence="2">
    <location>
        <begin position="58"/>
        <end position="71"/>
    </location>
</feature>
<feature type="compositionally biased region" description="Pro residues" evidence="2">
    <location>
        <begin position="225"/>
        <end position="235"/>
    </location>
</feature>
<dbReference type="RefSeq" id="XP_066068717.1">
    <property type="nucleotide sequence ID" value="XM_066212620.1"/>
</dbReference>
<dbReference type="KEGG" id="cdep:91087427"/>
<feature type="compositionally biased region" description="Basic residues" evidence="2">
    <location>
        <begin position="840"/>
        <end position="851"/>
    </location>
</feature>
<evidence type="ECO:0000256" key="1">
    <source>
        <dbReference type="SAM" id="Coils"/>
    </source>
</evidence>
<feature type="compositionally biased region" description="Basic and acidic residues" evidence="2">
    <location>
        <begin position="830"/>
        <end position="839"/>
    </location>
</feature>
<feature type="region of interest" description="Disordered" evidence="2">
    <location>
        <begin position="1"/>
        <end position="25"/>
    </location>
</feature>
<proteinExistence type="predicted"/>
<feature type="region of interest" description="Disordered" evidence="2">
    <location>
        <begin position="315"/>
        <end position="342"/>
    </location>
</feature>
<evidence type="ECO:0000256" key="2">
    <source>
        <dbReference type="SAM" id="MobiDB-lite"/>
    </source>
</evidence>
<feature type="region of interest" description="Disordered" evidence="2">
    <location>
        <begin position="221"/>
        <end position="266"/>
    </location>
</feature>
<reference evidence="3" key="3">
    <citation type="submission" date="2024-01" db="EMBL/GenBank/DDBJ databases">
        <authorList>
            <person name="Coelho M.A."/>
            <person name="David-Palma M."/>
            <person name="Shea T."/>
            <person name="Sun S."/>
            <person name="Cuomo C.A."/>
            <person name="Heitman J."/>
        </authorList>
    </citation>
    <scope>NUCLEOTIDE SEQUENCE</scope>
    <source>
        <strain evidence="3">CBS 7841</strain>
    </source>
</reference>
<feature type="region of interest" description="Disordered" evidence="2">
    <location>
        <begin position="420"/>
        <end position="620"/>
    </location>
</feature>
<feature type="coiled-coil region" evidence="1">
    <location>
        <begin position="277"/>
        <end position="308"/>
    </location>
</feature>
<accession>A0AAJ8JTD9</accession>
<feature type="compositionally biased region" description="Polar residues" evidence="2">
    <location>
        <begin position="1060"/>
        <end position="1075"/>
    </location>
</feature>
<protein>
    <submittedName>
        <fullName evidence="3">Uncharacterized protein</fullName>
    </submittedName>
</protein>
<evidence type="ECO:0000313" key="3">
    <source>
        <dbReference type="EMBL" id="WVN88017.1"/>
    </source>
</evidence>
<evidence type="ECO:0000313" key="4">
    <source>
        <dbReference type="Proteomes" id="UP000094043"/>
    </source>
</evidence>
<feature type="compositionally biased region" description="Basic and acidic residues" evidence="2">
    <location>
        <begin position="420"/>
        <end position="429"/>
    </location>
</feature>
<gene>
    <name evidence="3" type="ORF">L203_103216</name>
</gene>
<organism evidence="3 4">
    <name type="scientific">Cryptococcus depauperatus CBS 7841</name>
    <dbReference type="NCBI Taxonomy" id="1295531"/>
    <lineage>
        <taxon>Eukaryota</taxon>
        <taxon>Fungi</taxon>
        <taxon>Dikarya</taxon>
        <taxon>Basidiomycota</taxon>
        <taxon>Agaricomycotina</taxon>
        <taxon>Tremellomycetes</taxon>
        <taxon>Tremellales</taxon>
        <taxon>Cryptococcaceae</taxon>
        <taxon>Cryptococcus</taxon>
    </lineage>
</organism>
<reference evidence="3" key="2">
    <citation type="journal article" date="2022" name="Elife">
        <title>Obligate sexual reproduction of a homothallic fungus closely related to the Cryptococcus pathogenic species complex.</title>
        <authorList>
            <person name="Passer A.R."/>
            <person name="Clancey S.A."/>
            <person name="Shea T."/>
            <person name="David-Palma M."/>
            <person name="Averette A.F."/>
            <person name="Boekhout T."/>
            <person name="Porcel B.M."/>
            <person name="Nowrousian M."/>
            <person name="Cuomo C.A."/>
            <person name="Sun S."/>
            <person name="Heitman J."/>
            <person name="Coelho M.A."/>
        </authorList>
    </citation>
    <scope>NUCLEOTIDE SEQUENCE</scope>
    <source>
        <strain evidence="3">CBS 7841</strain>
    </source>
</reference>
<feature type="compositionally biased region" description="Polar residues" evidence="2">
    <location>
        <begin position="1114"/>
        <end position="1141"/>
    </location>
</feature>
<keyword evidence="4" id="KW-1185">Reference proteome</keyword>
<feature type="compositionally biased region" description="Basic residues" evidence="2">
    <location>
        <begin position="555"/>
        <end position="568"/>
    </location>
</feature>
<keyword evidence="1" id="KW-0175">Coiled coil</keyword>
<sequence>MPTKLLRSHQKTFSQPGELPPKASQRIDVVDYGLHRLRGSHLPREGEGKSQSPATLVRESKSSGDRPDKTPSARAKVLPWVQGVQHPSEGSIPEGMFGPYPSRPQSMIDPPQSRHPYSYAMPNIPTLPFSAIGDAGHPINQDHAREMHRPESEAFSRGAGMYALGGLGMGKGVGADTPGDMSATSPGMGTFGLEGKPHGVNPAIVPLPQSTMAESLDRSKFTIRKPPPSDAPPSPISKDVARPQPSSDEDEKHTEYNIHEPHRDYPFSYAAAEAQRKEAMEDARAAALAQLEAAQRTVDEELEDKMREILGMSDQPQYLSGQKGPRHTFETTTSGPSFGHILHQNGVPVSARPSMQAAPAGFSDIFRMPLGVPIGMNVPRPLMVMHDSSGVPGGLGLGGFGGIGIPGLLDILELEERERSIGKTGRSPEARSAFVETVEDDEVQSPTRTDVRTEPRSRAASGTKQRLAMQTAPPADDSQKMRERARTESGLFGQSLAVQSNGDPIQYTARAPTGNDSMVNKTHTHHRSQSEQQFSPDSPRAHLLASKAASAVPSKHTHTSKVPTHHASSKAPTAGVDKSNNAKAHSKAPTKPGTRAPAAKSQNKAGTRIMSGSAASEGTMKAGEGKVHTAAYIPTAYEQSQPAQAMFGQWAHGSGAGTMLPQGVPTIHAQTPGFMHGQEPLAQVPHASVQEFEQTVIENPDGVNMNSQVYATATPVIYHSSGAGQQIDSLENQEEVESVAQSLHESAAPTTMSHVKRLVEASRYHDETLCQLLDAARLNLIGEEAKKALQRAARARVIELKELREAGEVEEGLIPVSRVTPTLTEKENRVIDGVKDVKEGKRRNGRDKKGRTVSGKSVRSDKTVKEGQKEAQETPAWARDIMARLSAFDQRFAALEHQTNLPPSEVQASFNSYDSGNAPRMPTKDPVFNGLPSTGLKDGIHMPNGLAHNVLSGGSQVKANTLGNLPPNSVLPATVSPGSMRYNSVAPGTVPLSDTPGQRVISGASDYSNRPISYVPIQGISSQYVSTQVPPTLASTQGISGQHPHTQQAALIQYTHQDATGVNVSTSQSRNTSGPNGPADALTWGSEVELPYPLDDVPPPLIATAPTINILAPTESNMGNGKASTRASPNSRTVSRESQPPTVAGRTLDGVQVDQQRTLPDTAVPNPREKSLPPEPSESQRSQAPNSTLFDTLTQARIGTTMPSATIQPNVFGNFQPDQYPPQPGQPRAVSMGRAESQAPGTIYATALEPNTSNLPGQTQYFTAGPDGAFPSGTTHSMPAATQPSNAVSTAQLKLHETMTSPFTSNDNNNTPPRDRIHVVDPLHPPMGGWKPWDMLTQRLYSWALIIDEKSFVRALEDISLGRQVDAFPLSVFLMLAFKRWVRRNLSENPPQPCDKLFVPPNLAIAINVAVHSRRYHEAREILLELWDCLGQKEPPRIIVALAPLGNETDQWAAHRYDLSTKHLTTYRVSHQSEIQTDGRSFWWWEAIRQAWPQLNVPEMEELERRGGQRIINEHRPPEYKHDNSLYAANISRNLLLGYRPERQYDLVKQREIIWAEVKRLLNKKRNGRLVVEPDSPEHLYDT</sequence>
<feature type="compositionally biased region" description="Polar residues" evidence="2">
    <location>
        <begin position="1177"/>
        <end position="1188"/>
    </location>
</feature>
<dbReference type="Proteomes" id="UP000094043">
    <property type="component" value="Chromosome 3"/>
</dbReference>